<organism evidence="13 14">
    <name type="scientific">Anaerosolibacter carboniphilus</name>
    <dbReference type="NCBI Taxonomy" id="1417629"/>
    <lineage>
        <taxon>Bacteria</taxon>
        <taxon>Bacillati</taxon>
        <taxon>Bacillota</taxon>
        <taxon>Clostridia</taxon>
        <taxon>Peptostreptococcales</taxon>
        <taxon>Thermotaleaceae</taxon>
        <taxon>Anaerosolibacter</taxon>
    </lineage>
</organism>
<name>A0A841L0C5_9FIRM</name>
<proteinExistence type="inferred from homology"/>
<dbReference type="GO" id="GO:0004107">
    <property type="term" value="F:chorismate synthase activity"/>
    <property type="evidence" value="ECO:0007669"/>
    <property type="project" value="UniProtKB-UniRule"/>
</dbReference>
<feature type="binding site" evidence="11">
    <location>
        <position position="46"/>
    </location>
    <ligand>
        <name>NADP(+)</name>
        <dbReference type="ChEBI" id="CHEBI:58349"/>
    </ligand>
</feature>
<dbReference type="FunFam" id="3.60.150.10:FF:000002">
    <property type="entry name" value="Chorismate synthase"/>
    <property type="match status" value="1"/>
</dbReference>
<dbReference type="InterPro" id="IPR020541">
    <property type="entry name" value="Chorismate_synthase_CS"/>
</dbReference>
<feature type="binding site" evidence="11">
    <location>
        <begin position="247"/>
        <end position="248"/>
    </location>
    <ligand>
        <name>FMN</name>
        <dbReference type="ChEBI" id="CHEBI:58210"/>
    </ligand>
</feature>
<dbReference type="EMBL" id="JACHEN010000026">
    <property type="protein sequence ID" value="MBB6217660.1"/>
    <property type="molecule type" value="Genomic_DNA"/>
</dbReference>
<evidence type="ECO:0000256" key="6">
    <source>
        <dbReference type="ARBA" id="ARBA00022643"/>
    </source>
</evidence>
<evidence type="ECO:0000256" key="1">
    <source>
        <dbReference type="ARBA" id="ARBA00005044"/>
    </source>
</evidence>
<evidence type="ECO:0000256" key="4">
    <source>
        <dbReference type="ARBA" id="ARBA00022605"/>
    </source>
</evidence>
<evidence type="ECO:0000256" key="7">
    <source>
        <dbReference type="ARBA" id="ARBA00022827"/>
    </source>
</evidence>
<dbReference type="EC" id="4.2.3.5" evidence="3 11"/>
<protein>
    <recommendedName>
        <fullName evidence="3 11">Chorismate synthase</fullName>
        <shortName evidence="11">CS</shortName>
        <ecNumber evidence="3 11">4.2.3.5</ecNumber>
    </recommendedName>
    <alternativeName>
        <fullName evidence="11">5-enolpyruvylshikimate-3-phosphate phospholyase</fullName>
    </alternativeName>
</protein>
<gene>
    <name evidence="11" type="primary">aroC</name>
    <name evidence="13" type="ORF">HNQ80_003783</name>
</gene>
<evidence type="ECO:0000256" key="5">
    <source>
        <dbReference type="ARBA" id="ARBA00022630"/>
    </source>
</evidence>
<keyword evidence="4 11" id="KW-0028">Amino-acid biosynthesis</keyword>
<dbReference type="PROSITE" id="PS00787">
    <property type="entry name" value="CHORISMATE_SYNTHASE_1"/>
    <property type="match status" value="1"/>
</dbReference>
<feature type="binding site" evidence="11">
    <location>
        <position position="333"/>
    </location>
    <ligand>
        <name>FMN</name>
        <dbReference type="ChEBI" id="CHEBI:58210"/>
    </ligand>
</feature>
<dbReference type="InterPro" id="IPR035904">
    <property type="entry name" value="Chorismate_synth_AroC_sf"/>
</dbReference>
<feature type="binding site" evidence="11">
    <location>
        <position position="40"/>
    </location>
    <ligand>
        <name>NADP(+)</name>
        <dbReference type="ChEBI" id="CHEBI:58349"/>
    </ligand>
</feature>
<dbReference type="SUPFAM" id="SSF103263">
    <property type="entry name" value="Chorismate synthase, AroC"/>
    <property type="match status" value="1"/>
</dbReference>
<reference evidence="13 14" key="1">
    <citation type="submission" date="2020-08" db="EMBL/GenBank/DDBJ databases">
        <title>Genomic Encyclopedia of Type Strains, Phase IV (KMG-IV): sequencing the most valuable type-strain genomes for metagenomic binning, comparative biology and taxonomic classification.</title>
        <authorList>
            <person name="Goeker M."/>
        </authorList>
    </citation>
    <scope>NUCLEOTIDE SEQUENCE [LARGE SCALE GENOMIC DNA]</scope>
    <source>
        <strain evidence="13 14">DSM 103526</strain>
    </source>
</reference>
<dbReference type="NCBIfam" id="NF003793">
    <property type="entry name" value="PRK05382.1"/>
    <property type="match status" value="1"/>
</dbReference>
<feature type="binding site" evidence="11">
    <location>
        <position position="292"/>
    </location>
    <ligand>
        <name>FMN</name>
        <dbReference type="ChEBI" id="CHEBI:58210"/>
    </ligand>
</feature>
<feature type="binding site" evidence="11">
    <location>
        <begin position="307"/>
        <end position="311"/>
    </location>
    <ligand>
        <name>FMN</name>
        <dbReference type="ChEBI" id="CHEBI:58210"/>
    </ligand>
</feature>
<dbReference type="GO" id="GO:0009073">
    <property type="term" value="P:aromatic amino acid family biosynthetic process"/>
    <property type="evidence" value="ECO:0007669"/>
    <property type="project" value="UniProtKB-KW"/>
</dbReference>
<comment type="caution">
    <text evidence="13">The sequence shown here is derived from an EMBL/GenBank/DDBJ whole genome shotgun (WGS) entry which is preliminary data.</text>
</comment>
<comment type="similarity">
    <text evidence="2 11 12">Belongs to the chorismate synthase family.</text>
</comment>
<evidence type="ECO:0000256" key="8">
    <source>
        <dbReference type="ARBA" id="ARBA00022857"/>
    </source>
</evidence>
<evidence type="ECO:0000313" key="14">
    <source>
        <dbReference type="Proteomes" id="UP000579281"/>
    </source>
</evidence>
<dbReference type="Gene3D" id="3.60.150.10">
    <property type="entry name" value="Chorismate synthase AroC"/>
    <property type="match status" value="1"/>
</dbReference>
<comment type="cofactor">
    <cofactor evidence="11 12">
        <name>FMNH2</name>
        <dbReference type="ChEBI" id="CHEBI:57618"/>
    </cofactor>
    <text evidence="11 12">Reduced FMN (FMNH(2)).</text>
</comment>
<dbReference type="GO" id="GO:0008652">
    <property type="term" value="P:amino acid biosynthetic process"/>
    <property type="evidence" value="ECO:0007669"/>
    <property type="project" value="UniProtKB-KW"/>
</dbReference>
<feature type="binding site" evidence="11">
    <location>
        <begin position="128"/>
        <end position="130"/>
    </location>
    <ligand>
        <name>FMN</name>
        <dbReference type="ChEBI" id="CHEBI:58210"/>
    </ligand>
</feature>
<comment type="catalytic activity">
    <reaction evidence="11 12">
        <text>5-O-(1-carboxyvinyl)-3-phosphoshikimate = chorismate + phosphate</text>
        <dbReference type="Rhea" id="RHEA:21020"/>
        <dbReference type="ChEBI" id="CHEBI:29748"/>
        <dbReference type="ChEBI" id="CHEBI:43474"/>
        <dbReference type="ChEBI" id="CHEBI:57701"/>
        <dbReference type="EC" id="4.2.3.5"/>
    </reaction>
</comment>
<dbReference type="PANTHER" id="PTHR21085">
    <property type="entry name" value="CHORISMATE SYNTHASE"/>
    <property type="match status" value="1"/>
</dbReference>
<evidence type="ECO:0000256" key="2">
    <source>
        <dbReference type="ARBA" id="ARBA00008014"/>
    </source>
</evidence>
<comment type="pathway">
    <text evidence="1 11 12">Metabolic intermediate biosynthesis; chorismate biosynthesis; chorismate from D-erythrose 4-phosphate and phosphoenolpyruvate: step 7/7.</text>
</comment>
<sequence>MLRYLTAGESHGKCLIGIIEGFPSNVPISIDEIHRDLQRRQMGYGRGDRMKIEQDRIEILSGIRGGKTIGSPLSFQIENKDYANWERYMNPIEIDELTKKITRPRPGHADLTGALKYNFTDVRNVLERSSARETAVRVSVGSIIKQLMKIFEVQVVSHVVSIGKVSLPENIQDIEAMKKADQSPVRCIDPESEEKMIEEIKKAKDEGDSLGGIFEIQVLGVPSGLGSYVHWDRKLDAKLAYALMGIQAIKGVEIGHGFENSHERGSKVHDEIFCHEEQDYYRKTNRAGGIEGGMSNGEPIIIRCAMKPIPTLYKPLNSVDIETKESFAASIERSDTCAVPAASIVGEMVAITVIAEEFLRKFGGDSLEEITERWKRFK</sequence>
<accession>A0A841L0C5</accession>
<keyword evidence="10 11" id="KW-0456">Lyase</keyword>
<dbReference type="AlphaFoldDB" id="A0A841L0C5"/>
<dbReference type="InterPro" id="IPR000453">
    <property type="entry name" value="Chorismate_synth"/>
</dbReference>
<dbReference type="PIRSF" id="PIRSF001456">
    <property type="entry name" value="Chorismate_synth"/>
    <property type="match status" value="1"/>
</dbReference>
<evidence type="ECO:0000256" key="9">
    <source>
        <dbReference type="ARBA" id="ARBA00023141"/>
    </source>
</evidence>
<dbReference type="GO" id="GO:0010181">
    <property type="term" value="F:FMN binding"/>
    <property type="evidence" value="ECO:0007669"/>
    <property type="project" value="TreeGrafter"/>
</dbReference>
<dbReference type="Pfam" id="PF01264">
    <property type="entry name" value="Chorismate_synt"/>
    <property type="match status" value="1"/>
</dbReference>
<dbReference type="PANTHER" id="PTHR21085:SF0">
    <property type="entry name" value="CHORISMATE SYNTHASE"/>
    <property type="match status" value="1"/>
</dbReference>
<evidence type="ECO:0000256" key="3">
    <source>
        <dbReference type="ARBA" id="ARBA00013036"/>
    </source>
</evidence>
<dbReference type="GO" id="GO:0005829">
    <property type="term" value="C:cytosol"/>
    <property type="evidence" value="ECO:0007669"/>
    <property type="project" value="TreeGrafter"/>
</dbReference>
<keyword evidence="9 11" id="KW-0057">Aromatic amino acid biosynthesis</keyword>
<dbReference type="Proteomes" id="UP000579281">
    <property type="component" value="Unassembled WGS sequence"/>
</dbReference>
<dbReference type="CDD" id="cd07304">
    <property type="entry name" value="Chorismate_synthase"/>
    <property type="match status" value="1"/>
</dbReference>
<dbReference type="PROSITE" id="PS00788">
    <property type="entry name" value="CHORISMATE_SYNTHASE_2"/>
    <property type="match status" value="1"/>
</dbReference>
<dbReference type="HAMAP" id="MF_00300">
    <property type="entry name" value="Chorismate_synth"/>
    <property type="match status" value="1"/>
</dbReference>
<keyword evidence="7 11" id="KW-0274">FAD</keyword>
<evidence type="ECO:0000256" key="12">
    <source>
        <dbReference type="RuleBase" id="RU000605"/>
    </source>
</evidence>
<dbReference type="UniPathway" id="UPA00053">
    <property type="reaction ID" value="UER00090"/>
</dbReference>
<dbReference type="GO" id="GO:0009423">
    <property type="term" value="P:chorismate biosynthetic process"/>
    <property type="evidence" value="ECO:0007669"/>
    <property type="project" value="UniProtKB-UniRule"/>
</dbReference>
<evidence type="ECO:0000256" key="11">
    <source>
        <dbReference type="HAMAP-Rule" id="MF_00300"/>
    </source>
</evidence>
<evidence type="ECO:0000256" key="10">
    <source>
        <dbReference type="ARBA" id="ARBA00023239"/>
    </source>
</evidence>
<keyword evidence="6 11" id="KW-0288">FMN</keyword>
<keyword evidence="5 11" id="KW-0285">Flavoprotein</keyword>
<keyword evidence="8 11" id="KW-0521">NADP</keyword>
<comment type="function">
    <text evidence="11">Catalyzes the anti-1,4-elimination of the C-3 phosphate and the C-6 proR hydrogen from 5-enolpyruvylshikimate-3-phosphate (EPSP) to yield chorismate, which is the branch point compound that serves as the starting substrate for the three terminal pathways of aromatic amino acid biosynthesis. This reaction introduces a second double bond into the aromatic ring system.</text>
</comment>
<keyword evidence="14" id="KW-1185">Reference proteome</keyword>
<evidence type="ECO:0000313" key="13">
    <source>
        <dbReference type="EMBL" id="MBB6217660.1"/>
    </source>
</evidence>
<dbReference type="NCBIfam" id="TIGR00033">
    <property type="entry name" value="aroC"/>
    <property type="match status" value="1"/>
</dbReference>
<comment type="subunit">
    <text evidence="11">Homotetramer.</text>
</comment>